<dbReference type="PANTHER" id="PTHR38050">
    <property type="match status" value="1"/>
</dbReference>
<dbReference type="PANTHER" id="PTHR38050:SF2">
    <property type="entry name" value="FERULOYL ESTERASE C-RELATED"/>
    <property type="match status" value="1"/>
</dbReference>
<dbReference type="EC" id="3.1.1.73" evidence="2"/>
<evidence type="ECO:0000256" key="9">
    <source>
        <dbReference type="ARBA" id="ARBA00034075"/>
    </source>
</evidence>
<sequence>MLSKSRFILLASSGVFACAVECNSTSSWTFDSSNHSNQTIGDRSFLVHIPAQYNADTPHPVVLSFHGYGMDDRTQEHITGFSKDGLFIDGKGIIAVYPLAAYGPGWNQKPVRAWIGAPYSPQGVDDFGFVDSLLDALQNSLCVDPKRIYASGMSNGGGFVNLLACTAASRFAAFAPVSPALYNGTHPFSDCAPGRVVPLITFHGTADRTIPYTGRKASAKASADDTPPIAEWCDSWVVRNGCDASAPSNVTAPYAGVNETTWQCGASNDTAVKAFVIENGTHHWPTTAETSFDATSEQIVPFFNQYMLD</sequence>
<accession>A0AAD6Y2U6</accession>
<evidence type="ECO:0000256" key="6">
    <source>
        <dbReference type="ARBA" id="ARBA00022801"/>
    </source>
</evidence>
<gene>
    <name evidence="11" type="ORF">GGX14DRAFT_503585</name>
</gene>
<protein>
    <recommendedName>
        <fullName evidence="2">feruloyl esterase</fullName>
        <ecNumber evidence="2">3.1.1.73</ecNumber>
    </recommendedName>
</protein>
<dbReference type="Gene3D" id="3.40.50.1820">
    <property type="entry name" value="alpha/beta hydrolase"/>
    <property type="match status" value="1"/>
</dbReference>
<keyword evidence="12" id="KW-1185">Reference proteome</keyword>
<keyword evidence="3" id="KW-0964">Secreted</keyword>
<evidence type="ECO:0000256" key="10">
    <source>
        <dbReference type="SAM" id="SignalP"/>
    </source>
</evidence>
<dbReference type="GO" id="GO:0005576">
    <property type="term" value="C:extracellular region"/>
    <property type="evidence" value="ECO:0007669"/>
    <property type="project" value="UniProtKB-SubCell"/>
</dbReference>
<feature type="chain" id="PRO_5042253729" description="feruloyl esterase" evidence="10">
    <location>
        <begin position="18"/>
        <end position="309"/>
    </location>
</feature>
<evidence type="ECO:0000256" key="7">
    <source>
        <dbReference type="ARBA" id="ARBA00023277"/>
    </source>
</evidence>
<keyword evidence="7" id="KW-0119">Carbohydrate metabolism</keyword>
<dbReference type="InterPro" id="IPR029058">
    <property type="entry name" value="AB_hydrolase_fold"/>
</dbReference>
<keyword evidence="6" id="KW-0378">Hydrolase</keyword>
<comment type="catalytic activity">
    <reaction evidence="9">
        <text>feruloyl-polysaccharide + H2O = ferulate + polysaccharide.</text>
        <dbReference type="EC" id="3.1.1.73"/>
    </reaction>
</comment>
<feature type="signal peptide" evidence="10">
    <location>
        <begin position="1"/>
        <end position="17"/>
    </location>
</feature>
<keyword evidence="5 10" id="KW-0732">Signal</keyword>
<dbReference type="AlphaFoldDB" id="A0AAD6Y2U6"/>
<dbReference type="GO" id="GO:0045493">
    <property type="term" value="P:xylan catabolic process"/>
    <property type="evidence" value="ECO:0007669"/>
    <property type="project" value="UniProtKB-KW"/>
</dbReference>
<evidence type="ECO:0000256" key="4">
    <source>
        <dbReference type="ARBA" id="ARBA00022651"/>
    </source>
</evidence>
<evidence type="ECO:0000313" key="11">
    <source>
        <dbReference type="EMBL" id="KAJ7198469.1"/>
    </source>
</evidence>
<dbReference type="SUPFAM" id="SSF53474">
    <property type="entry name" value="alpha/beta-Hydrolases"/>
    <property type="match status" value="1"/>
</dbReference>
<comment type="subcellular location">
    <subcellularLocation>
        <location evidence="1">Secreted</location>
    </subcellularLocation>
</comment>
<evidence type="ECO:0000256" key="1">
    <source>
        <dbReference type="ARBA" id="ARBA00004613"/>
    </source>
</evidence>
<dbReference type="GO" id="GO:0030600">
    <property type="term" value="F:feruloyl esterase activity"/>
    <property type="evidence" value="ECO:0007669"/>
    <property type="project" value="UniProtKB-EC"/>
</dbReference>
<comment type="caution">
    <text evidence="11">The sequence shown here is derived from an EMBL/GenBank/DDBJ whole genome shotgun (WGS) entry which is preliminary data.</text>
</comment>
<evidence type="ECO:0000313" key="12">
    <source>
        <dbReference type="Proteomes" id="UP001219525"/>
    </source>
</evidence>
<proteinExistence type="predicted"/>
<name>A0AAD6Y2U6_9AGAR</name>
<evidence type="ECO:0000256" key="8">
    <source>
        <dbReference type="ARBA" id="ARBA00023326"/>
    </source>
</evidence>
<evidence type="ECO:0000256" key="5">
    <source>
        <dbReference type="ARBA" id="ARBA00022729"/>
    </source>
</evidence>
<organism evidence="11 12">
    <name type="scientific">Mycena pura</name>
    <dbReference type="NCBI Taxonomy" id="153505"/>
    <lineage>
        <taxon>Eukaryota</taxon>
        <taxon>Fungi</taxon>
        <taxon>Dikarya</taxon>
        <taxon>Basidiomycota</taxon>
        <taxon>Agaricomycotina</taxon>
        <taxon>Agaricomycetes</taxon>
        <taxon>Agaricomycetidae</taxon>
        <taxon>Agaricales</taxon>
        <taxon>Marasmiineae</taxon>
        <taxon>Mycenaceae</taxon>
        <taxon>Mycena</taxon>
    </lineage>
</organism>
<reference evidence="11" key="1">
    <citation type="submission" date="2023-03" db="EMBL/GenBank/DDBJ databases">
        <title>Massive genome expansion in bonnet fungi (Mycena s.s.) driven by repeated elements and novel gene families across ecological guilds.</title>
        <authorList>
            <consortium name="Lawrence Berkeley National Laboratory"/>
            <person name="Harder C.B."/>
            <person name="Miyauchi S."/>
            <person name="Viragh M."/>
            <person name="Kuo A."/>
            <person name="Thoen E."/>
            <person name="Andreopoulos B."/>
            <person name="Lu D."/>
            <person name="Skrede I."/>
            <person name="Drula E."/>
            <person name="Henrissat B."/>
            <person name="Morin E."/>
            <person name="Kohler A."/>
            <person name="Barry K."/>
            <person name="LaButti K."/>
            <person name="Morin E."/>
            <person name="Salamov A."/>
            <person name="Lipzen A."/>
            <person name="Mereny Z."/>
            <person name="Hegedus B."/>
            <person name="Baldrian P."/>
            <person name="Stursova M."/>
            <person name="Weitz H."/>
            <person name="Taylor A."/>
            <person name="Grigoriev I.V."/>
            <person name="Nagy L.G."/>
            <person name="Martin F."/>
            <person name="Kauserud H."/>
        </authorList>
    </citation>
    <scope>NUCLEOTIDE SEQUENCE</scope>
    <source>
        <strain evidence="11">9144</strain>
    </source>
</reference>
<evidence type="ECO:0000256" key="3">
    <source>
        <dbReference type="ARBA" id="ARBA00022525"/>
    </source>
</evidence>
<dbReference type="Proteomes" id="UP001219525">
    <property type="component" value="Unassembled WGS sequence"/>
</dbReference>
<dbReference type="EMBL" id="JARJCW010000072">
    <property type="protein sequence ID" value="KAJ7198469.1"/>
    <property type="molecule type" value="Genomic_DNA"/>
</dbReference>
<keyword evidence="8" id="KW-0624">Polysaccharide degradation</keyword>
<evidence type="ECO:0000256" key="2">
    <source>
        <dbReference type="ARBA" id="ARBA00013091"/>
    </source>
</evidence>
<dbReference type="PROSITE" id="PS51257">
    <property type="entry name" value="PROKAR_LIPOPROTEIN"/>
    <property type="match status" value="1"/>
</dbReference>
<dbReference type="InterPro" id="IPR043595">
    <property type="entry name" value="FaeB/C/D"/>
</dbReference>
<keyword evidence="4" id="KW-0858">Xylan degradation</keyword>